<proteinExistence type="predicted"/>
<reference evidence="1 2" key="1">
    <citation type="journal article" date="2019" name="Nat. Ecol. Evol.">
        <title>Megaphylogeny resolves global patterns of mushroom evolution.</title>
        <authorList>
            <person name="Varga T."/>
            <person name="Krizsan K."/>
            <person name="Foldi C."/>
            <person name="Dima B."/>
            <person name="Sanchez-Garcia M."/>
            <person name="Sanchez-Ramirez S."/>
            <person name="Szollosi G.J."/>
            <person name="Szarkandi J.G."/>
            <person name="Papp V."/>
            <person name="Albert L."/>
            <person name="Andreopoulos W."/>
            <person name="Angelini C."/>
            <person name="Antonin V."/>
            <person name="Barry K.W."/>
            <person name="Bougher N.L."/>
            <person name="Buchanan P."/>
            <person name="Buyck B."/>
            <person name="Bense V."/>
            <person name="Catcheside P."/>
            <person name="Chovatia M."/>
            <person name="Cooper J."/>
            <person name="Damon W."/>
            <person name="Desjardin D."/>
            <person name="Finy P."/>
            <person name="Geml J."/>
            <person name="Haridas S."/>
            <person name="Hughes K."/>
            <person name="Justo A."/>
            <person name="Karasinski D."/>
            <person name="Kautmanova I."/>
            <person name="Kiss B."/>
            <person name="Kocsube S."/>
            <person name="Kotiranta H."/>
            <person name="LaButti K.M."/>
            <person name="Lechner B.E."/>
            <person name="Liimatainen K."/>
            <person name="Lipzen A."/>
            <person name="Lukacs Z."/>
            <person name="Mihaltcheva S."/>
            <person name="Morgado L.N."/>
            <person name="Niskanen T."/>
            <person name="Noordeloos M.E."/>
            <person name="Ohm R.A."/>
            <person name="Ortiz-Santana B."/>
            <person name="Ovrebo C."/>
            <person name="Racz N."/>
            <person name="Riley R."/>
            <person name="Savchenko A."/>
            <person name="Shiryaev A."/>
            <person name="Soop K."/>
            <person name="Spirin V."/>
            <person name="Szebenyi C."/>
            <person name="Tomsovsky M."/>
            <person name="Tulloss R.E."/>
            <person name="Uehling J."/>
            <person name="Grigoriev I.V."/>
            <person name="Vagvolgyi C."/>
            <person name="Papp T."/>
            <person name="Martin F.M."/>
            <person name="Miettinen O."/>
            <person name="Hibbett D.S."/>
            <person name="Nagy L.G."/>
        </authorList>
    </citation>
    <scope>NUCLEOTIDE SEQUENCE [LARGE SCALE GENOMIC DNA]</scope>
    <source>
        <strain evidence="1 2">CBS 309.79</strain>
    </source>
</reference>
<evidence type="ECO:0000313" key="1">
    <source>
        <dbReference type="EMBL" id="TFK98247.1"/>
    </source>
</evidence>
<dbReference type="Proteomes" id="UP000305067">
    <property type="component" value="Unassembled WGS sequence"/>
</dbReference>
<sequence length="241" mass="26458">MGVFDTFRSAFGSTPPKNINTGSTAPFVDPTLNYFWRNQATGGQDISWSSKDGAWNYDACVTPRNATPRYITPFHSTPIPSTPVHSTPRHVTAAPSPQWYRWYDQNGVWHCSDGNGLHYTYGSAGWRDYSAAPTSHTPRCLPQASNSSFNFPFSNAGNVSPYPLRITNGTTNASPPHQTFATFGTPFISNWQAAPIQTVDPYGFLSPGTGVPIPYHFARSSPSAIDNLHIFNPGVEPPRFL</sequence>
<name>A0A5C3QAM1_9AGAR</name>
<evidence type="ECO:0000313" key="2">
    <source>
        <dbReference type="Proteomes" id="UP000305067"/>
    </source>
</evidence>
<organism evidence="1 2">
    <name type="scientific">Pterulicium gracile</name>
    <dbReference type="NCBI Taxonomy" id="1884261"/>
    <lineage>
        <taxon>Eukaryota</taxon>
        <taxon>Fungi</taxon>
        <taxon>Dikarya</taxon>
        <taxon>Basidiomycota</taxon>
        <taxon>Agaricomycotina</taxon>
        <taxon>Agaricomycetes</taxon>
        <taxon>Agaricomycetidae</taxon>
        <taxon>Agaricales</taxon>
        <taxon>Pleurotineae</taxon>
        <taxon>Pterulaceae</taxon>
        <taxon>Pterulicium</taxon>
    </lineage>
</organism>
<accession>A0A5C3QAM1</accession>
<dbReference type="AlphaFoldDB" id="A0A5C3QAM1"/>
<protein>
    <submittedName>
        <fullName evidence="1">Uncharacterized protein</fullName>
    </submittedName>
</protein>
<dbReference type="EMBL" id="ML178841">
    <property type="protein sequence ID" value="TFK98247.1"/>
    <property type="molecule type" value="Genomic_DNA"/>
</dbReference>
<dbReference type="OrthoDB" id="10070195at2759"/>
<keyword evidence="2" id="KW-1185">Reference proteome</keyword>
<gene>
    <name evidence="1" type="ORF">BDV98DRAFT_607042</name>
</gene>